<feature type="signal peptide" evidence="2">
    <location>
        <begin position="1"/>
        <end position="23"/>
    </location>
</feature>
<feature type="compositionally biased region" description="Basic and acidic residues" evidence="1">
    <location>
        <begin position="26"/>
        <end position="37"/>
    </location>
</feature>
<proteinExistence type="predicted"/>
<reference evidence="5" key="1">
    <citation type="submission" date="2017-09" db="EMBL/GenBank/DDBJ databases">
        <authorList>
            <person name="Varghese N."/>
            <person name="Submissions S."/>
        </authorList>
    </citation>
    <scope>NUCLEOTIDE SEQUENCE [LARGE SCALE GENOMIC DNA]</scope>
    <source>
        <strain evidence="5">DSM 25885</strain>
    </source>
</reference>
<organism evidence="4 5">
    <name type="scientific">Flagellimonas pacifica</name>
    <dbReference type="NCBI Taxonomy" id="1247520"/>
    <lineage>
        <taxon>Bacteria</taxon>
        <taxon>Pseudomonadati</taxon>
        <taxon>Bacteroidota</taxon>
        <taxon>Flavobacteriia</taxon>
        <taxon>Flavobacteriales</taxon>
        <taxon>Flavobacteriaceae</taxon>
        <taxon>Flagellimonas</taxon>
    </lineage>
</organism>
<dbReference type="InterPro" id="IPR008979">
    <property type="entry name" value="Galactose-bd-like_sf"/>
</dbReference>
<protein>
    <submittedName>
        <fullName evidence="4">F5/8 type C domain-containing protein</fullName>
    </submittedName>
</protein>
<dbReference type="OrthoDB" id="3965347at2"/>
<dbReference type="AlphaFoldDB" id="A0A285MXB1"/>
<dbReference type="Proteomes" id="UP000219048">
    <property type="component" value="Unassembled WGS sequence"/>
</dbReference>
<sequence>MKSKYLVLALLMVFLCSCSSDSAEIPDPKTTEKPKEPEEPETPEEDIWNVNKSDQYAVNIIFYKPSDFNATDDVINKISDMALYIQKWYEVQMELNGYGEKTFGLITNQHGKVRVHVIESSNPSSYYHDKEEQDPYSTLQELNAAVNNYFGSNAGFKASAHSLILSNEETLIRFVGSGKNAYARSSNFSLEPTGKYFGDFELMKSAGLGGIMHELAHGLNVPHNCHKNSELPKISLMSFGNHTYENGQEDMVFMTKTTAAILNVNEAFNKINNGIVYYSQDSMEMQMLEIEKNDANNSIDVQGIISSDTTPTHLYISNDGAPSGQANNNYDDVTFVTGFTDLGDNRYSFSVKMPYQELFNNYKDEFKNDMLLSIKGLTIQGNRHELYKYNYTIDLSTKTPNDDVNKTYEIFTFSDRSSWTITANTTSPNSARNIVTTLDGDLSSYWHSNYPYDISTNGNHELTIDMGTENKFNGIYLHSDRGGINFRPKHVIVQESADGNTYVEVKEFDLENIPENQLSFDTPITTRYLKILVSEVHISSGSEENLILNEIDFIY</sequence>
<dbReference type="RefSeq" id="WP_097045914.1">
    <property type="nucleotide sequence ID" value="NZ_OBEH01000003.1"/>
</dbReference>
<evidence type="ECO:0000259" key="3">
    <source>
        <dbReference type="PROSITE" id="PS50022"/>
    </source>
</evidence>
<accession>A0A285MXB1</accession>
<feature type="chain" id="PRO_5013398057" evidence="2">
    <location>
        <begin position="24"/>
        <end position="555"/>
    </location>
</feature>
<dbReference type="EMBL" id="OBEH01000003">
    <property type="protein sequence ID" value="SNZ00456.1"/>
    <property type="molecule type" value="Genomic_DNA"/>
</dbReference>
<evidence type="ECO:0000313" key="5">
    <source>
        <dbReference type="Proteomes" id="UP000219048"/>
    </source>
</evidence>
<dbReference type="Pfam" id="PF00754">
    <property type="entry name" value="F5_F8_type_C"/>
    <property type="match status" value="1"/>
</dbReference>
<dbReference type="InterPro" id="IPR000421">
    <property type="entry name" value="FA58C"/>
</dbReference>
<feature type="region of interest" description="Disordered" evidence="1">
    <location>
        <begin position="23"/>
        <end position="46"/>
    </location>
</feature>
<dbReference type="Gene3D" id="2.60.120.260">
    <property type="entry name" value="Galactose-binding domain-like"/>
    <property type="match status" value="1"/>
</dbReference>
<dbReference type="PROSITE" id="PS51257">
    <property type="entry name" value="PROKAR_LIPOPROTEIN"/>
    <property type="match status" value="1"/>
</dbReference>
<evidence type="ECO:0000256" key="1">
    <source>
        <dbReference type="SAM" id="MobiDB-lite"/>
    </source>
</evidence>
<gene>
    <name evidence="4" type="ORF">SAMN06265377_2280</name>
</gene>
<evidence type="ECO:0000256" key="2">
    <source>
        <dbReference type="SAM" id="SignalP"/>
    </source>
</evidence>
<keyword evidence="5" id="KW-1185">Reference proteome</keyword>
<evidence type="ECO:0000313" key="4">
    <source>
        <dbReference type="EMBL" id="SNZ00456.1"/>
    </source>
</evidence>
<dbReference type="PROSITE" id="PS50022">
    <property type="entry name" value="FA58C_3"/>
    <property type="match status" value="1"/>
</dbReference>
<dbReference type="SUPFAM" id="SSF49785">
    <property type="entry name" value="Galactose-binding domain-like"/>
    <property type="match status" value="1"/>
</dbReference>
<keyword evidence="2" id="KW-0732">Signal</keyword>
<feature type="domain" description="F5/8 type C" evidence="3">
    <location>
        <begin position="397"/>
        <end position="555"/>
    </location>
</feature>
<name>A0A285MXB1_9FLAO</name>